<feature type="region of interest" description="Disordered" evidence="3">
    <location>
        <begin position="93"/>
        <end position="142"/>
    </location>
</feature>
<dbReference type="SUPFAM" id="SSF57610">
    <property type="entry name" value="Thyroglobulin type-1 domain"/>
    <property type="match status" value="1"/>
</dbReference>
<dbReference type="InterPro" id="IPR000716">
    <property type="entry name" value="Thyroglobulin_1"/>
</dbReference>
<reference evidence="6 7" key="1">
    <citation type="submission" date="2025-04" db="UniProtKB">
        <authorList>
            <consortium name="RefSeq"/>
        </authorList>
    </citation>
    <scope>IDENTIFICATION</scope>
    <source>
        <tissue evidence="6 7">Ear skin</tissue>
    </source>
</reference>
<evidence type="ECO:0000256" key="1">
    <source>
        <dbReference type="ARBA" id="ARBA00023157"/>
    </source>
</evidence>
<gene>
    <name evidence="6 7" type="primary">LOC116660661</name>
</gene>
<dbReference type="InterPro" id="IPR022321">
    <property type="entry name" value="IGFBP_1-6_chordata"/>
</dbReference>
<protein>
    <submittedName>
        <fullName evidence="6 7">Insulin-like growth factor-binding protein 2</fullName>
    </submittedName>
</protein>
<comment type="caution">
    <text evidence="2">Lacks conserved residue(s) required for the propagation of feature annotation.</text>
</comment>
<dbReference type="AlphaFoldDB" id="A0A8B8S9S8"/>
<feature type="region of interest" description="Disordered" evidence="3">
    <location>
        <begin position="1"/>
        <end position="59"/>
    </location>
</feature>
<evidence type="ECO:0000313" key="6">
    <source>
        <dbReference type="RefSeq" id="XP_032326479.1"/>
    </source>
</evidence>
<dbReference type="RefSeq" id="XP_032326479.1">
    <property type="nucleotide sequence ID" value="XM_032470588.1"/>
</dbReference>
<keyword evidence="1" id="KW-1015">Disulfide bond</keyword>
<proteinExistence type="predicted"/>
<dbReference type="CDD" id="cd00191">
    <property type="entry name" value="TY"/>
    <property type="match status" value="1"/>
</dbReference>
<dbReference type="PRINTS" id="PR01976">
    <property type="entry name" value="IGFBPFAMILY"/>
</dbReference>
<dbReference type="InterPro" id="IPR036857">
    <property type="entry name" value="Thyroglobulin_1_sf"/>
</dbReference>
<dbReference type="GO" id="GO:0005615">
    <property type="term" value="C:extracellular space"/>
    <property type="evidence" value="ECO:0007669"/>
    <property type="project" value="TreeGrafter"/>
</dbReference>
<dbReference type="KEGG" id="cfr:116660661"/>
<name>A0A8B8S9S8_CAMFR</name>
<feature type="compositionally biased region" description="Gly residues" evidence="3">
    <location>
        <begin position="1"/>
        <end position="10"/>
    </location>
</feature>
<evidence type="ECO:0000259" key="4">
    <source>
        <dbReference type="PROSITE" id="PS51162"/>
    </source>
</evidence>
<dbReference type="GO" id="GO:0031995">
    <property type="term" value="F:insulin-like growth factor II binding"/>
    <property type="evidence" value="ECO:0007669"/>
    <property type="project" value="TreeGrafter"/>
</dbReference>
<dbReference type="Gene3D" id="4.10.800.10">
    <property type="entry name" value="Thyroglobulin type-1"/>
    <property type="match status" value="1"/>
</dbReference>
<dbReference type="PANTHER" id="PTHR11551:SF5">
    <property type="entry name" value="INSULIN-LIKE GROWTH FACTOR-BINDING PROTEIN 2"/>
    <property type="match status" value="1"/>
</dbReference>
<evidence type="ECO:0000313" key="5">
    <source>
        <dbReference type="Proteomes" id="UP000694856"/>
    </source>
</evidence>
<dbReference type="PANTHER" id="PTHR11551">
    <property type="entry name" value="INSULIN-LIKE GROWTH FACTOR BINDING PROTEIN"/>
    <property type="match status" value="1"/>
</dbReference>
<dbReference type="SMART" id="SM00211">
    <property type="entry name" value="TY"/>
    <property type="match status" value="1"/>
</dbReference>
<dbReference type="Pfam" id="PF00086">
    <property type="entry name" value="Thyroglobulin_1"/>
    <property type="match status" value="1"/>
</dbReference>
<dbReference type="GeneID" id="116660661"/>
<evidence type="ECO:0000256" key="2">
    <source>
        <dbReference type="PROSITE-ProRule" id="PRU00500"/>
    </source>
</evidence>
<sequence>MNLGGGGGAGRKPLKSGMKEPAMFREVTEQHQQMGKGGKRHLGLEEPTKLQPPPARTPCQQDLDQVLERISSTRLPDEWGPLEHLCSLHIPKCDKHGLHNPRQRKTSLNGQRGECWCVNPSTGKLIQGAPPSAGTRVSSLPQ</sequence>
<dbReference type="GO" id="GO:0043567">
    <property type="term" value="P:regulation of insulin-like growth factor receptor signaling pathway"/>
    <property type="evidence" value="ECO:0007669"/>
    <property type="project" value="TreeGrafter"/>
</dbReference>
<dbReference type="GO" id="GO:0031994">
    <property type="term" value="F:insulin-like growth factor I binding"/>
    <property type="evidence" value="ECO:0007669"/>
    <property type="project" value="TreeGrafter"/>
</dbReference>
<dbReference type="Proteomes" id="UP000694856">
    <property type="component" value="Chromosome 30"/>
</dbReference>
<keyword evidence="5" id="KW-1185">Reference proteome</keyword>
<dbReference type="RefSeq" id="XP_032326480.1">
    <property type="nucleotide sequence ID" value="XM_032470589.1"/>
</dbReference>
<evidence type="ECO:0000256" key="3">
    <source>
        <dbReference type="SAM" id="MobiDB-lite"/>
    </source>
</evidence>
<evidence type="ECO:0000313" key="7">
    <source>
        <dbReference type="RefSeq" id="XP_032326480.1"/>
    </source>
</evidence>
<accession>A0A8B8S9S8</accession>
<feature type="domain" description="Thyroglobulin type-1" evidence="4">
    <location>
        <begin position="56"/>
        <end position="142"/>
    </location>
</feature>
<dbReference type="PROSITE" id="PS51162">
    <property type="entry name" value="THYROGLOBULIN_1_2"/>
    <property type="match status" value="1"/>
</dbReference>
<organism evidence="5 6">
    <name type="scientific">Camelus ferus</name>
    <name type="common">Wild bactrian camel</name>
    <name type="synonym">Camelus bactrianus ferus</name>
    <dbReference type="NCBI Taxonomy" id="419612"/>
    <lineage>
        <taxon>Eukaryota</taxon>
        <taxon>Metazoa</taxon>
        <taxon>Chordata</taxon>
        <taxon>Craniata</taxon>
        <taxon>Vertebrata</taxon>
        <taxon>Euteleostomi</taxon>
        <taxon>Mammalia</taxon>
        <taxon>Eutheria</taxon>
        <taxon>Laurasiatheria</taxon>
        <taxon>Artiodactyla</taxon>
        <taxon>Tylopoda</taxon>
        <taxon>Camelidae</taxon>
        <taxon>Camelus</taxon>
    </lineage>
</organism>